<dbReference type="Proteomes" id="UP000601990">
    <property type="component" value="Unassembled WGS sequence"/>
</dbReference>
<dbReference type="RefSeq" id="WP_169197089.1">
    <property type="nucleotide sequence ID" value="NZ_WTVH02000008.1"/>
</dbReference>
<sequence length="585" mass="65335">MALTLLGLSGALTHDPSAALYIGGQLVAAAEEERFVRDKHAKNRMPYEAAKFCLEFAGIEPDDVDAVAIPFAPISIMEPARWHYAKRYWYAPDRGLDAILAGNRRFHRYKKRIEWCLQQLGFDPKKTKIVPVEHHLAHASSAYHCSGFKEKTAILGIDGKGEYATTFFGYGENGRIHKIKEFYDPDSLGGLYGAITEYLGFEMLDGEYKVMGMAPYGDPGKYDFSRLAKFDNGELVVDTDYANVIGFRRYKENGKGYYFSPKLIDWLGPKRAGDIADEPYIHYAASMQKLFEDLALQMIDYYLGDILRDTGRLAFAGGGALNVKLNQKIIARPDVRELFVQPASGDSGTAIGAASYVSVARGVPVEKMEHVYLGPRYTNEEVIAACAKHPSQPQWQQIANGDAEVPARIAKILADGNPVAWFQGRMEFGPRALGGRSILGCPSAAGVADRINEQIKFRERWRPFCPSMLDTVGPRMLQTDHPAPFMTFTFEVADEWKTRVPEVVHEDGTSRAQVLKREFNPRYYDLMLELEKLTGNGVVLNTSLNRRGEPMICSPTDALNMFFGSDLQYLVMEDVLVVKGVDVPT</sequence>
<dbReference type="InterPro" id="IPR043129">
    <property type="entry name" value="ATPase_NBD"/>
</dbReference>
<dbReference type="InterPro" id="IPR038152">
    <property type="entry name" value="Carbam_trans_C_sf"/>
</dbReference>
<dbReference type="Gene3D" id="3.30.420.40">
    <property type="match status" value="2"/>
</dbReference>
<evidence type="ECO:0000256" key="1">
    <source>
        <dbReference type="ARBA" id="ARBA00006129"/>
    </source>
</evidence>
<name>A0ABX1MYJ4_9RHOO</name>
<evidence type="ECO:0000313" key="5">
    <source>
        <dbReference type="Proteomes" id="UP000601990"/>
    </source>
</evidence>
<comment type="similarity">
    <text evidence="1">Belongs to the NodU/CmcH family.</text>
</comment>
<dbReference type="InterPro" id="IPR003696">
    <property type="entry name" value="Carbtransf_dom"/>
</dbReference>
<feature type="domain" description="Carbamoyltransferase" evidence="2">
    <location>
        <begin position="6"/>
        <end position="354"/>
    </location>
</feature>
<protein>
    <submittedName>
        <fullName evidence="4">Carbamoyltransferase</fullName>
    </submittedName>
</protein>
<dbReference type="CDD" id="cd24098">
    <property type="entry name" value="ASKHA_NBD_TobZ_N"/>
    <property type="match status" value="1"/>
</dbReference>
<keyword evidence="5" id="KW-1185">Reference proteome</keyword>
<dbReference type="SUPFAM" id="SSF53067">
    <property type="entry name" value="Actin-like ATPase domain"/>
    <property type="match status" value="1"/>
</dbReference>
<evidence type="ECO:0000313" key="4">
    <source>
        <dbReference type="EMBL" id="NMF91726.1"/>
    </source>
</evidence>
<dbReference type="PANTHER" id="PTHR34847:SF1">
    <property type="entry name" value="NODULATION PROTEIN U"/>
    <property type="match status" value="1"/>
</dbReference>
<accession>A0ABX1MYJ4</accession>
<gene>
    <name evidence="4" type="ORF">GO608_00060</name>
</gene>
<proteinExistence type="inferred from homology"/>
<dbReference type="Gene3D" id="3.90.870.20">
    <property type="entry name" value="Carbamoyltransferase, C-terminal domain"/>
    <property type="match status" value="1"/>
</dbReference>
<dbReference type="InterPro" id="IPR031730">
    <property type="entry name" value="Carbam_trans_C"/>
</dbReference>
<evidence type="ECO:0000259" key="2">
    <source>
        <dbReference type="Pfam" id="PF02543"/>
    </source>
</evidence>
<dbReference type="Pfam" id="PF02543">
    <property type="entry name" value="Carbam_trans_N"/>
    <property type="match status" value="1"/>
</dbReference>
<comment type="caution">
    <text evidence="4">The sequence shown here is derived from an EMBL/GenBank/DDBJ whole genome shotgun (WGS) entry which is preliminary data.</text>
</comment>
<dbReference type="Pfam" id="PF16861">
    <property type="entry name" value="Carbam_trans_C"/>
    <property type="match status" value="1"/>
</dbReference>
<dbReference type="EMBL" id="WTVH01000001">
    <property type="protein sequence ID" value="NMF91726.1"/>
    <property type="molecule type" value="Genomic_DNA"/>
</dbReference>
<evidence type="ECO:0000259" key="3">
    <source>
        <dbReference type="Pfam" id="PF16861"/>
    </source>
</evidence>
<feature type="domain" description="Carbamoyltransferase C-terminal" evidence="3">
    <location>
        <begin position="410"/>
        <end position="579"/>
    </location>
</feature>
<reference evidence="4" key="1">
    <citation type="submission" date="2019-12" db="EMBL/GenBank/DDBJ databases">
        <title>Comparative genomics gives insights into the taxonomy of the Azoarcus-Aromatoleum group and reveals separate origins of nif in the plant-associated Azoarcus and non-plant-associated Aromatoleum sub-groups.</title>
        <authorList>
            <person name="Lafos M."/>
            <person name="Maluk M."/>
            <person name="Batista M."/>
            <person name="Junghare M."/>
            <person name="Carmona M."/>
            <person name="Faoro H."/>
            <person name="Cruz L.M."/>
            <person name="Battistoni F."/>
            <person name="De Souza E."/>
            <person name="Pedrosa F."/>
            <person name="Chen W.-M."/>
            <person name="Poole P.S."/>
            <person name="Dixon R.A."/>
            <person name="James E.K."/>
        </authorList>
    </citation>
    <scope>NUCLEOTIDE SEQUENCE</scope>
    <source>
        <strain evidence="4">U120</strain>
    </source>
</reference>
<organism evidence="4 5">
    <name type="scientific">Aromatoleum buckelii</name>
    <dbReference type="NCBI Taxonomy" id="200254"/>
    <lineage>
        <taxon>Bacteria</taxon>
        <taxon>Pseudomonadati</taxon>
        <taxon>Pseudomonadota</taxon>
        <taxon>Betaproteobacteria</taxon>
        <taxon>Rhodocyclales</taxon>
        <taxon>Rhodocyclaceae</taxon>
        <taxon>Aromatoleum</taxon>
    </lineage>
</organism>
<dbReference type="InterPro" id="IPR051338">
    <property type="entry name" value="NodU/CmcH_Carbamoyltrnsfr"/>
</dbReference>
<dbReference type="PANTHER" id="PTHR34847">
    <property type="entry name" value="NODULATION PROTEIN U"/>
    <property type="match status" value="1"/>
</dbReference>